<dbReference type="InParanoid" id="B9SUS9"/>
<evidence type="ECO:0000256" key="3">
    <source>
        <dbReference type="ARBA" id="ARBA00023125"/>
    </source>
</evidence>
<dbReference type="GO" id="GO:0006355">
    <property type="term" value="P:regulation of DNA-templated transcription"/>
    <property type="evidence" value="ECO:0007669"/>
    <property type="project" value="InterPro"/>
</dbReference>
<dbReference type="GO" id="GO:0003677">
    <property type="term" value="F:DNA binding"/>
    <property type="evidence" value="ECO:0007669"/>
    <property type="project" value="UniProtKB-KW"/>
</dbReference>
<keyword evidence="8" id="KW-1185">Reference proteome</keyword>
<evidence type="ECO:0000313" key="7">
    <source>
        <dbReference type="EMBL" id="EEF32614.1"/>
    </source>
</evidence>
<dbReference type="PROSITE" id="PS51005">
    <property type="entry name" value="NAC"/>
    <property type="match status" value="1"/>
</dbReference>
<comment type="subcellular location">
    <subcellularLocation>
        <location evidence="1">Nucleus</location>
    </subcellularLocation>
</comment>
<protein>
    <recommendedName>
        <fullName evidence="6">NAC domain-containing protein</fullName>
    </recommendedName>
</protein>
<dbReference type="SUPFAM" id="SSF101941">
    <property type="entry name" value="NAC domain"/>
    <property type="match status" value="1"/>
</dbReference>
<feature type="domain" description="NAC" evidence="6">
    <location>
        <begin position="3"/>
        <end position="131"/>
    </location>
</feature>
<gene>
    <name evidence="7" type="ORF">RCOM_0574260</name>
</gene>
<sequence>MALPPGFRFDPTDTELFSHYLYKKINGTLLPMQKLYVTVCDLYGQNDPWIIWDKFGGNSLTEKDDLYFFSKLKKKTDKSCKRFDRNVGVDRKGTWSGEKLDKTIQFKLSSSHNRTIQGLKKRFSYENPTVP</sequence>
<dbReference type="KEGG" id="rcu:8264288"/>
<dbReference type="Proteomes" id="UP000008311">
    <property type="component" value="Unassembled WGS sequence"/>
</dbReference>
<keyword evidence="3" id="KW-0238">DNA-binding</keyword>
<evidence type="ECO:0000256" key="1">
    <source>
        <dbReference type="ARBA" id="ARBA00004123"/>
    </source>
</evidence>
<name>B9SUS9_RICCO</name>
<dbReference type="InterPro" id="IPR003441">
    <property type="entry name" value="NAC-dom"/>
</dbReference>
<dbReference type="STRING" id="3988.B9SUS9"/>
<keyword evidence="4" id="KW-0804">Transcription</keyword>
<dbReference type="Pfam" id="PF02365">
    <property type="entry name" value="NAM"/>
    <property type="match status" value="1"/>
</dbReference>
<evidence type="ECO:0000259" key="6">
    <source>
        <dbReference type="PROSITE" id="PS51005"/>
    </source>
</evidence>
<dbReference type="GO" id="GO:0005634">
    <property type="term" value="C:nucleus"/>
    <property type="evidence" value="ECO:0007669"/>
    <property type="project" value="UniProtKB-SubCell"/>
</dbReference>
<dbReference type="Gene3D" id="2.170.150.80">
    <property type="entry name" value="NAC domain"/>
    <property type="match status" value="1"/>
</dbReference>
<reference evidence="8" key="1">
    <citation type="journal article" date="2010" name="Nat. Biotechnol.">
        <title>Draft genome sequence of the oilseed species Ricinus communis.</title>
        <authorList>
            <person name="Chan A.P."/>
            <person name="Crabtree J."/>
            <person name="Zhao Q."/>
            <person name="Lorenzi H."/>
            <person name="Orvis J."/>
            <person name="Puiu D."/>
            <person name="Melake-Berhan A."/>
            <person name="Jones K.M."/>
            <person name="Redman J."/>
            <person name="Chen G."/>
            <person name="Cahoon E.B."/>
            <person name="Gedil M."/>
            <person name="Stanke M."/>
            <person name="Haas B.J."/>
            <person name="Wortman J.R."/>
            <person name="Fraser-Liggett C.M."/>
            <person name="Ravel J."/>
            <person name="Rabinowicz P.D."/>
        </authorList>
    </citation>
    <scope>NUCLEOTIDE SEQUENCE [LARGE SCALE GENOMIC DNA]</scope>
    <source>
        <strain evidence="8">cv. Hale</strain>
    </source>
</reference>
<dbReference type="AlphaFoldDB" id="B9SUS9"/>
<evidence type="ECO:0000313" key="8">
    <source>
        <dbReference type="Proteomes" id="UP000008311"/>
    </source>
</evidence>
<dbReference type="PANTHER" id="PTHR31989">
    <property type="entry name" value="NAC DOMAIN-CONTAINING PROTEIN 82-RELATED"/>
    <property type="match status" value="1"/>
</dbReference>
<evidence type="ECO:0000256" key="4">
    <source>
        <dbReference type="ARBA" id="ARBA00023163"/>
    </source>
</evidence>
<evidence type="ECO:0000256" key="5">
    <source>
        <dbReference type="ARBA" id="ARBA00023242"/>
    </source>
</evidence>
<dbReference type="InterPro" id="IPR036093">
    <property type="entry name" value="NAC_dom_sf"/>
</dbReference>
<organism evidence="7 8">
    <name type="scientific">Ricinus communis</name>
    <name type="common">Castor bean</name>
    <dbReference type="NCBI Taxonomy" id="3988"/>
    <lineage>
        <taxon>Eukaryota</taxon>
        <taxon>Viridiplantae</taxon>
        <taxon>Streptophyta</taxon>
        <taxon>Embryophyta</taxon>
        <taxon>Tracheophyta</taxon>
        <taxon>Spermatophyta</taxon>
        <taxon>Magnoliopsida</taxon>
        <taxon>eudicotyledons</taxon>
        <taxon>Gunneridae</taxon>
        <taxon>Pentapetalae</taxon>
        <taxon>rosids</taxon>
        <taxon>fabids</taxon>
        <taxon>Malpighiales</taxon>
        <taxon>Euphorbiaceae</taxon>
        <taxon>Acalyphoideae</taxon>
        <taxon>Acalypheae</taxon>
        <taxon>Ricinus</taxon>
    </lineage>
</organism>
<proteinExistence type="predicted"/>
<dbReference type="EMBL" id="EQ974154">
    <property type="protein sequence ID" value="EEF32614.1"/>
    <property type="molecule type" value="Genomic_DNA"/>
</dbReference>
<dbReference type="OrthoDB" id="852157at2759"/>
<evidence type="ECO:0000256" key="2">
    <source>
        <dbReference type="ARBA" id="ARBA00023015"/>
    </source>
</evidence>
<keyword evidence="5" id="KW-0539">Nucleus</keyword>
<keyword evidence="2" id="KW-0805">Transcription regulation</keyword>
<accession>B9SUS9</accession>